<reference evidence="1" key="1">
    <citation type="submission" date="2020-06" db="EMBL/GenBank/DDBJ databases">
        <authorList>
            <person name="Li T."/>
            <person name="Hu X."/>
            <person name="Zhang T."/>
            <person name="Song X."/>
            <person name="Zhang H."/>
            <person name="Dai N."/>
            <person name="Sheng W."/>
            <person name="Hou X."/>
            <person name="Wei L."/>
        </authorList>
    </citation>
    <scope>NUCLEOTIDE SEQUENCE</scope>
    <source>
        <strain evidence="1">KEN1</strain>
        <tissue evidence="1">Leaf</tissue>
    </source>
</reference>
<proteinExistence type="predicted"/>
<gene>
    <name evidence="1" type="ORF">Slati_0218700</name>
</gene>
<comment type="caution">
    <text evidence="1">The sequence shown here is derived from an EMBL/GenBank/DDBJ whole genome shotgun (WGS) entry which is preliminary data.</text>
</comment>
<dbReference type="EMBL" id="JACGWN010000001">
    <property type="protein sequence ID" value="KAL0463311.1"/>
    <property type="molecule type" value="Genomic_DNA"/>
</dbReference>
<organism evidence="1">
    <name type="scientific">Sesamum latifolium</name>
    <dbReference type="NCBI Taxonomy" id="2727402"/>
    <lineage>
        <taxon>Eukaryota</taxon>
        <taxon>Viridiplantae</taxon>
        <taxon>Streptophyta</taxon>
        <taxon>Embryophyta</taxon>
        <taxon>Tracheophyta</taxon>
        <taxon>Spermatophyta</taxon>
        <taxon>Magnoliopsida</taxon>
        <taxon>eudicotyledons</taxon>
        <taxon>Gunneridae</taxon>
        <taxon>Pentapetalae</taxon>
        <taxon>asterids</taxon>
        <taxon>lamiids</taxon>
        <taxon>Lamiales</taxon>
        <taxon>Pedaliaceae</taxon>
        <taxon>Sesamum</taxon>
    </lineage>
</organism>
<reference evidence="1" key="2">
    <citation type="journal article" date="2024" name="Plant">
        <title>Genomic evolution and insights into agronomic trait innovations of Sesamum species.</title>
        <authorList>
            <person name="Miao H."/>
            <person name="Wang L."/>
            <person name="Qu L."/>
            <person name="Liu H."/>
            <person name="Sun Y."/>
            <person name="Le M."/>
            <person name="Wang Q."/>
            <person name="Wei S."/>
            <person name="Zheng Y."/>
            <person name="Lin W."/>
            <person name="Duan Y."/>
            <person name="Cao H."/>
            <person name="Xiong S."/>
            <person name="Wang X."/>
            <person name="Wei L."/>
            <person name="Li C."/>
            <person name="Ma Q."/>
            <person name="Ju M."/>
            <person name="Zhao R."/>
            <person name="Li G."/>
            <person name="Mu C."/>
            <person name="Tian Q."/>
            <person name="Mei H."/>
            <person name="Zhang T."/>
            <person name="Gao T."/>
            <person name="Zhang H."/>
        </authorList>
    </citation>
    <scope>NUCLEOTIDE SEQUENCE</scope>
    <source>
        <strain evidence="1">KEN1</strain>
    </source>
</reference>
<sequence>MSKPVLSDRLARWYLQLQQFKIVYVPQKAVKGQALADFLADHPIPAEWELSNDLLDENVLVIEVSPPWELYFDG</sequence>
<name>A0AAW2YCA0_9LAMI</name>
<evidence type="ECO:0000313" key="1">
    <source>
        <dbReference type="EMBL" id="KAL0463311.1"/>
    </source>
</evidence>
<dbReference type="AlphaFoldDB" id="A0AAW2YCA0"/>
<dbReference type="PANTHER" id="PTHR48475:SF1">
    <property type="entry name" value="RNASE H TYPE-1 DOMAIN-CONTAINING PROTEIN"/>
    <property type="match status" value="1"/>
</dbReference>
<protein>
    <submittedName>
        <fullName evidence="1">Uncharacterized protein</fullName>
    </submittedName>
</protein>
<dbReference type="PANTHER" id="PTHR48475">
    <property type="entry name" value="RIBONUCLEASE H"/>
    <property type="match status" value="1"/>
</dbReference>
<accession>A0AAW2YCA0</accession>